<evidence type="ECO:0000313" key="4">
    <source>
        <dbReference type="Proteomes" id="UP000187822"/>
    </source>
</evidence>
<dbReference type="EMBL" id="LT671858">
    <property type="protein sequence ID" value="SIM86495.1"/>
    <property type="molecule type" value="Genomic_DNA"/>
</dbReference>
<feature type="domain" description="Flavoprotein" evidence="1">
    <location>
        <begin position="10"/>
        <end position="184"/>
    </location>
</feature>
<keyword evidence="4" id="KW-1185">Reference proteome</keyword>
<dbReference type="Proteomes" id="UP000187822">
    <property type="component" value="Chromosome I"/>
</dbReference>
<dbReference type="GeneID" id="41589140"/>
<dbReference type="PANTHER" id="PTHR14359">
    <property type="entry name" value="HOMO-OLIGOMERIC FLAVIN CONTAINING CYS DECARBOXYLASE FAMILY"/>
    <property type="match status" value="1"/>
</dbReference>
<dbReference type="OrthoDB" id="23478at2157"/>
<dbReference type="PANTHER" id="PTHR14359:SF6">
    <property type="entry name" value="PHOSPHOPANTOTHENOYLCYSTEINE DECARBOXYLASE"/>
    <property type="match status" value="1"/>
</dbReference>
<evidence type="ECO:0000313" key="5">
    <source>
        <dbReference type="Proteomes" id="UP000195607"/>
    </source>
</evidence>
<dbReference type="STRING" id="1673428.CPM_1843"/>
<dbReference type="Gene3D" id="3.40.50.1950">
    <property type="entry name" value="Flavin prenyltransferase-like"/>
    <property type="match status" value="1"/>
</dbReference>
<gene>
    <name evidence="3" type="ORF">CPM_1843</name>
    <name evidence="2" type="ORF">CSP5_1904</name>
</gene>
<keyword evidence="2" id="KW-0436">Ligase</keyword>
<evidence type="ECO:0000313" key="2">
    <source>
        <dbReference type="EMBL" id="SIM86495.1"/>
    </source>
</evidence>
<dbReference type="GO" id="GO:0015937">
    <property type="term" value="P:coenzyme A biosynthetic process"/>
    <property type="evidence" value="ECO:0007669"/>
    <property type="project" value="TreeGrafter"/>
</dbReference>
<dbReference type="Proteomes" id="UP000195607">
    <property type="component" value="Chromosome I"/>
</dbReference>
<organism evidence="2 5">
    <name type="scientific">Cuniculiplasma divulgatum</name>
    <dbReference type="NCBI Taxonomy" id="1673428"/>
    <lineage>
        <taxon>Archaea</taxon>
        <taxon>Methanobacteriati</taxon>
        <taxon>Thermoplasmatota</taxon>
        <taxon>Thermoplasmata</taxon>
        <taxon>Thermoplasmatales</taxon>
        <taxon>Cuniculiplasmataceae</taxon>
        <taxon>Cuniculiplasma</taxon>
    </lineage>
</organism>
<dbReference type="Pfam" id="PF02441">
    <property type="entry name" value="Flavoprotein"/>
    <property type="match status" value="1"/>
</dbReference>
<dbReference type="InterPro" id="IPR003382">
    <property type="entry name" value="Flavoprotein"/>
</dbReference>
<name>A0A1N5WPB3_9ARCH</name>
<dbReference type="EMBL" id="LT719092">
    <property type="protein sequence ID" value="SJK85620.1"/>
    <property type="molecule type" value="Genomic_DNA"/>
</dbReference>
<protein>
    <submittedName>
        <fullName evidence="2">Phosphopantothenoylcysteine decarboxylase/phosphopantothenate--cysteine ligase</fullName>
    </submittedName>
</protein>
<dbReference type="GO" id="GO:0004633">
    <property type="term" value="F:phosphopantothenoylcysteine decarboxylase activity"/>
    <property type="evidence" value="ECO:0007669"/>
    <property type="project" value="TreeGrafter"/>
</dbReference>
<reference evidence="2 5" key="1">
    <citation type="submission" date="2016-04" db="EMBL/GenBank/DDBJ databases">
        <authorList>
            <person name="Evans L.H."/>
            <person name="Alamgir A."/>
            <person name="Owens N."/>
            <person name="Weber N.D."/>
            <person name="Virtaneva K."/>
            <person name="Barbian K."/>
            <person name="Babar A."/>
            <person name="Rosenke K."/>
        </authorList>
    </citation>
    <scope>NUCLEOTIDE SEQUENCE [LARGE SCALE GENOMIC DNA]</scope>
    <source>
        <strain evidence="2">S5</strain>
        <strain evidence="5">S5(T) (JCM 30642 \VKM B-2941)</strain>
    </source>
</reference>
<reference evidence="3" key="3">
    <citation type="submission" date="2016-06" db="EMBL/GenBank/DDBJ databases">
        <authorList>
            <person name="Olsen C.W."/>
            <person name="Carey S."/>
            <person name="Hinshaw L."/>
            <person name="Karasin A.I."/>
        </authorList>
    </citation>
    <scope>NUCLEOTIDE SEQUENCE [LARGE SCALE GENOMIC DNA]</scope>
    <source>
        <strain evidence="3">PM4</strain>
    </source>
</reference>
<reference evidence="4" key="2">
    <citation type="submission" date="2016-06" db="EMBL/GenBank/DDBJ databases">
        <authorList>
            <person name="Toshchakov V.S."/>
        </authorList>
    </citation>
    <scope>NUCLEOTIDE SEQUENCE [LARGE SCALE GENOMIC DNA]</scope>
    <source>
        <strain>PM4 (JCM 30641</strain>
        <strain evidence="4">\VKM B-2940)</strain>
    </source>
</reference>
<proteinExistence type="predicted"/>
<dbReference type="GO" id="GO:0010181">
    <property type="term" value="F:FMN binding"/>
    <property type="evidence" value="ECO:0007669"/>
    <property type="project" value="TreeGrafter"/>
</dbReference>
<accession>A0A1N5WPB3</accession>
<dbReference type="InterPro" id="IPR036551">
    <property type="entry name" value="Flavin_trans-like"/>
</dbReference>
<sequence>MKNEEVKKVTILWGITGSLGSINITDYMSYVMSNLDCQIMTIMTDASRNFISPYSVGLKTKNPVFSDMFSQEGNIRIPHVDLTGLADVFIVAPASANSLAKAVSGIGDDLLSTSFIAYEKPIIFVPNMNEKMRRNRIVQSNIDKLRSFGNIIVEANSEETGTGNGTKKNGSMPEPEKILSAIRNNINLSRFGSP</sequence>
<dbReference type="SUPFAM" id="SSF52507">
    <property type="entry name" value="Homo-oligomeric flavin-containing Cys decarboxylases, HFCD"/>
    <property type="match status" value="1"/>
</dbReference>
<dbReference type="RefSeq" id="WP_021789724.1">
    <property type="nucleotide sequence ID" value="NZ_LT671858.1"/>
</dbReference>
<dbReference type="GO" id="GO:0016874">
    <property type="term" value="F:ligase activity"/>
    <property type="evidence" value="ECO:0007669"/>
    <property type="project" value="UniProtKB-KW"/>
</dbReference>
<evidence type="ECO:0000313" key="3">
    <source>
        <dbReference type="EMBL" id="SJK85620.1"/>
    </source>
</evidence>
<dbReference type="KEGG" id="cdiv:CPM_1843"/>
<dbReference type="GO" id="GO:0071513">
    <property type="term" value="C:phosphopantothenoylcysteine decarboxylase complex"/>
    <property type="evidence" value="ECO:0007669"/>
    <property type="project" value="TreeGrafter"/>
</dbReference>
<evidence type="ECO:0000259" key="1">
    <source>
        <dbReference type="Pfam" id="PF02441"/>
    </source>
</evidence>
<dbReference type="AlphaFoldDB" id="A0A1N5WPB3"/>